<feature type="compositionally biased region" description="Polar residues" evidence="1">
    <location>
        <begin position="18"/>
        <end position="29"/>
    </location>
</feature>
<reference evidence="2 3" key="1">
    <citation type="journal article" date="2024" name="Nat. Commun.">
        <title>Phylogenomics reveals the evolutionary origins of lichenization in chlorophyte algae.</title>
        <authorList>
            <person name="Puginier C."/>
            <person name="Libourel C."/>
            <person name="Otte J."/>
            <person name="Skaloud P."/>
            <person name="Haon M."/>
            <person name="Grisel S."/>
            <person name="Petersen M."/>
            <person name="Berrin J.G."/>
            <person name="Delaux P.M."/>
            <person name="Dal Grande F."/>
            <person name="Keller J."/>
        </authorList>
    </citation>
    <scope>NUCLEOTIDE SEQUENCE [LARGE SCALE GENOMIC DNA]</scope>
    <source>
        <strain evidence="2 3">SAG 2043</strain>
    </source>
</reference>
<name>A0AAW1PX45_9CHLO</name>
<feature type="region of interest" description="Disordered" evidence="1">
    <location>
        <begin position="1"/>
        <end position="51"/>
    </location>
</feature>
<organism evidence="2 3">
    <name type="scientific">[Myrmecia] bisecta</name>
    <dbReference type="NCBI Taxonomy" id="41462"/>
    <lineage>
        <taxon>Eukaryota</taxon>
        <taxon>Viridiplantae</taxon>
        <taxon>Chlorophyta</taxon>
        <taxon>core chlorophytes</taxon>
        <taxon>Trebouxiophyceae</taxon>
        <taxon>Trebouxiales</taxon>
        <taxon>Trebouxiaceae</taxon>
        <taxon>Myrmecia</taxon>
    </lineage>
</organism>
<evidence type="ECO:0000313" key="3">
    <source>
        <dbReference type="Proteomes" id="UP001489004"/>
    </source>
</evidence>
<comment type="caution">
    <text evidence="2">The sequence shown here is derived from an EMBL/GenBank/DDBJ whole genome shotgun (WGS) entry which is preliminary data.</text>
</comment>
<dbReference type="Proteomes" id="UP001489004">
    <property type="component" value="Unassembled WGS sequence"/>
</dbReference>
<accession>A0AAW1PX45</accession>
<keyword evidence="3" id="KW-1185">Reference proteome</keyword>
<proteinExistence type="predicted"/>
<dbReference type="EMBL" id="JALJOR010000008">
    <property type="protein sequence ID" value="KAK9812945.1"/>
    <property type="molecule type" value="Genomic_DNA"/>
</dbReference>
<evidence type="ECO:0000313" key="2">
    <source>
        <dbReference type="EMBL" id="KAK9812945.1"/>
    </source>
</evidence>
<dbReference type="AlphaFoldDB" id="A0AAW1PX45"/>
<gene>
    <name evidence="2" type="ORF">WJX72_006130</name>
</gene>
<sequence length="255" mass="26562">MAAPLGTTGSLQRAVPPSSFQSNTGSVAHSTGPRESQRDSKPPSYFIPAKSAGQPAIRVRGKYGGIDARRPPEIAHILDSVQRRFGGQPGDPPEAGGLAFSTAATNLSPQVSPGRGASCISWQGVVRAPAANEQGYADLFNLVAALPPATAASLPTELVISGFRPRADIPMSTATDKPLMLHLGPMTEAQHNALTALEALKMAALVLLPDYDLALIPHSNARNLLHVVGLKMQKNAPGKLQPLPATLLAGCLPAR</sequence>
<evidence type="ECO:0000256" key="1">
    <source>
        <dbReference type="SAM" id="MobiDB-lite"/>
    </source>
</evidence>
<protein>
    <submittedName>
        <fullName evidence="2">Uncharacterized protein</fullName>
    </submittedName>
</protein>